<feature type="binding site" evidence="6">
    <location>
        <begin position="85"/>
        <end position="87"/>
    </location>
    <ligand>
        <name>L-histidine</name>
        <dbReference type="ChEBI" id="CHEBI:57595"/>
    </ligand>
</feature>
<feature type="binding site" evidence="6">
    <location>
        <position position="133"/>
    </location>
    <ligand>
        <name>L-histidine</name>
        <dbReference type="ChEBI" id="CHEBI:57595"/>
    </ligand>
</feature>
<dbReference type="AlphaFoldDB" id="A0A346DZX9"/>
<dbReference type="GO" id="GO:0005524">
    <property type="term" value="F:ATP binding"/>
    <property type="evidence" value="ECO:0007669"/>
    <property type="project" value="UniProtKB-UniRule"/>
</dbReference>
<dbReference type="CDD" id="cd00773">
    <property type="entry name" value="HisRS-like_core"/>
    <property type="match status" value="1"/>
</dbReference>
<comment type="similarity">
    <text evidence="1 5">Belongs to the class-II aminoacyl-tRNA synthetase family.</text>
</comment>
<evidence type="ECO:0000313" key="9">
    <source>
        <dbReference type="Proteomes" id="UP000256856"/>
    </source>
</evidence>
<dbReference type="HAMAP" id="MF_00127">
    <property type="entry name" value="His_tRNA_synth"/>
    <property type="match status" value="1"/>
</dbReference>
<dbReference type="SMR" id="A0A346DZX9"/>
<dbReference type="GO" id="GO:0006427">
    <property type="term" value="P:histidyl-tRNA aminoacylation"/>
    <property type="evidence" value="ECO:0007669"/>
    <property type="project" value="UniProtKB-UniRule"/>
</dbReference>
<evidence type="ECO:0000256" key="3">
    <source>
        <dbReference type="ARBA" id="ARBA00022598"/>
    </source>
</evidence>
<keyword evidence="3 5" id="KW-0436">Ligase</keyword>
<dbReference type="PROSITE" id="PS50862">
    <property type="entry name" value="AA_TRNA_LIGASE_II"/>
    <property type="match status" value="1"/>
</dbReference>
<dbReference type="Gene3D" id="3.30.930.10">
    <property type="entry name" value="Bira Bifunctional Protein, Domain 2"/>
    <property type="match status" value="1"/>
</dbReference>
<comment type="subcellular location">
    <subcellularLocation>
        <location evidence="5">Cytoplasm</location>
    </subcellularLocation>
</comment>
<dbReference type="GO" id="GO:0005737">
    <property type="term" value="C:cytoplasm"/>
    <property type="evidence" value="ECO:0007669"/>
    <property type="project" value="UniProtKB-SubCell"/>
</dbReference>
<comment type="subunit">
    <text evidence="2 5">Homodimer.</text>
</comment>
<dbReference type="RefSeq" id="WP_115956112.1">
    <property type="nucleotide sequence ID" value="NZ_CP028374.1"/>
</dbReference>
<dbReference type="Pfam" id="PF13393">
    <property type="entry name" value="tRNA-synt_His"/>
    <property type="match status" value="2"/>
</dbReference>
<proteinExistence type="inferred from homology"/>
<keyword evidence="5" id="KW-0067">ATP-binding</keyword>
<keyword evidence="5" id="KW-0547">Nucleotide-binding</keyword>
<gene>
    <name evidence="5" type="primary">hisS</name>
    <name evidence="8" type="ORF">C9I82_320</name>
</gene>
<keyword evidence="9" id="KW-1185">Reference proteome</keyword>
<dbReference type="InterPro" id="IPR015807">
    <property type="entry name" value="His-tRNA-ligase"/>
</dbReference>
<dbReference type="PIRSF" id="PIRSF001549">
    <property type="entry name" value="His-tRNA_synth"/>
    <property type="match status" value="1"/>
</dbReference>
<dbReference type="SUPFAM" id="SSF55681">
    <property type="entry name" value="Class II aaRS and biotin synthetases"/>
    <property type="match status" value="1"/>
</dbReference>
<dbReference type="EC" id="6.1.1.21" evidence="5"/>
<dbReference type="GO" id="GO:0004821">
    <property type="term" value="F:histidine-tRNA ligase activity"/>
    <property type="evidence" value="ECO:0007669"/>
    <property type="project" value="UniProtKB-UniRule"/>
</dbReference>
<dbReference type="OrthoDB" id="9800814at2"/>
<dbReference type="InterPro" id="IPR041715">
    <property type="entry name" value="HisRS-like_core"/>
</dbReference>
<evidence type="ECO:0000256" key="2">
    <source>
        <dbReference type="ARBA" id="ARBA00011738"/>
    </source>
</evidence>
<protein>
    <recommendedName>
        <fullName evidence="5">Histidine--tRNA ligase</fullName>
        <ecNumber evidence="5">6.1.1.21</ecNumber>
    </recommendedName>
    <alternativeName>
        <fullName evidence="5">Histidyl-tRNA synthetase</fullName>
        <shortName evidence="5">HisRS</shortName>
    </alternativeName>
</protein>
<sequence length="429" mass="50760">MILSRSIRSIRGMNDYFFVDTLYLRKIECILNKILCLYNFSEIKLPLIEYYDLFKCAIGSITDIIEKEIYVFSDRSNNNIALRPEGTVGCVRAIIENGLFYSLPCRFWYNGPMFRYERPQKGRYRQFYQFGMEVIGISGPEAEVELILICDRLWKKLGLNNKLFLEINTIGSLISRRTYLGVLKDFLLNKKSFFDNFLWEKIIRNPLIVFDIKDLSIVELMKDAPILNDYIDDVSISHFKELCLILDSFCIKYTINYKLVRGLDYYNNTVFEWFTNDLGAQNTVCAGGRYDGLFKKLSKYDFPGIGCAIGLDRLLLLFKDMDIIFNKFKSKSIRIIGVNDIRVFCIHLAEKLRDLFFDLKLSIYINNKITKISKYYTRAKKNNIDIILFIDKNYLKQNTFFMCDLKFDIKRMLSYDDFIQYLKNVFKYY</sequence>
<feature type="binding site" evidence="6">
    <location>
        <position position="129"/>
    </location>
    <ligand>
        <name>L-histidine</name>
        <dbReference type="ChEBI" id="CHEBI:57595"/>
    </ligand>
</feature>
<evidence type="ECO:0000256" key="4">
    <source>
        <dbReference type="ARBA" id="ARBA00023146"/>
    </source>
</evidence>
<feature type="binding site" evidence="6">
    <location>
        <position position="261"/>
    </location>
    <ligand>
        <name>L-histidine</name>
        <dbReference type="ChEBI" id="CHEBI:57595"/>
    </ligand>
</feature>
<evidence type="ECO:0000259" key="7">
    <source>
        <dbReference type="PROSITE" id="PS50862"/>
    </source>
</evidence>
<keyword evidence="5" id="KW-0648">Protein biosynthesis</keyword>
<keyword evidence="4 5" id="KW-0030">Aminoacyl-tRNA synthetase</keyword>
<evidence type="ECO:0000313" key="8">
    <source>
        <dbReference type="EMBL" id="AXN02284.1"/>
    </source>
</evidence>
<evidence type="ECO:0000256" key="6">
    <source>
        <dbReference type="PIRSR" id="PIRSR001549-1"/>
    </source>
</evidence>
<comment type="catalytic activity">
    <reaction evidence="5">
        <text>tRNA(His) + L-histidine + ATP = L-histidyl-tRNA(His) + AMP + diphosphate + H(+)</text>
        <dbReference type="Rhea" id="RHEA:17313"/>
        <dbReference type="Rhea" id="RHEA-COMP:9665"/>
        <dbReference type="Rhea" id="RHEA-COMP:9689"/>
        <dbReference type="ChEBI" id="CHEBI:15378"/>
        <dbReference type="ChEBI" id="CHEBI:30616"/>
        <dbReference type="ChEBI" id="CHEBI:33019"/>
        <dbReference type="ChEBI" id="CHEBI:57595"/>
        <dbReference type="ChEBI" id="CHEBI:78442"/>
        <dbReference type="ChEBI" id="CHEBI:78527"/>
        <dbReference type="ChEBI" id="CHEBI:456215"/>
        <dbReference type="EC" id="6.1.1.21"/>
    </reaction>
</comment>
<feature type="domain" description="Aminoacyl-transfer RNA synthetases class-II family profile" evidence="7">
    <location>
        <begin position="1"/>
        <end position="318"/>
    </location>
</feature>
<reference evidence="8 9" key="1">
    <citation type="submission" date="2018-03" db="EMBL/GenBank/DDBJ databases">
        <title>A parallel universe: an anciently diverged bacterial symbiosis in a Hawaiian planthopper (Hemiptera: Cixiidae) reveals rearranged nutritional responsibilities.</title>
        <authorList>
            <person name="Bennett G."/>
            <person name="Mao M."/>
        </authorList>
    </citation>
    <scope>NUCLEOTIDE SEQUENCE [LARGE SCALE GENOMIC DNA]</scope>
    <source>
        <strain evidence="8 9">OLIH</strain>
    </source>
</reference>
<evidence type="ECO:0000256" key="1">
    <source>
        <dbReference type="ARBA" id="ARBA00008226"/>
    </source>
</evidence>
<dbReference type="InterPro" id="IPR045864">
    <property type="entry name" value="aa-tRNA-synth_II/BPL/LPL"/>
</dbReference>
<dbReference type="Proteomes" id="UP000256856">
    <property type="component" value="Chromosome"/>
</dbReference>
<dbReference type="PANTHER" id="PTHR43707">
    <property type="entry name" value="HISTIDYL-TRNA SYNTHETASE"/>
    <property type="match status" value="1"/>
</dbReference>
<organism evidence="8 9">
    <name type="scientific">Candidatus Purcelliella pentastirinorum</name>
    <dbReference type="NCBI Taxonomy" id="472834"/>
    <lineage>
        <taxon>Bacteria</taxon>
        <taxon>Pseudomonadati</taxon>
        <taxon>Pseudomonadota</taxon>
        <taxon>Gammaproteobacteria</taxon>
        <taxon>Enterobacterales</taxon>
        <taxon>Enterobacteriaceae</taxon>
        <taxon>Candidatus Purcelliella</taxon>
    </lineage>
</organism>
<dbReference type="KEGG" id="ppet:C9I82_320"/>
<accession>A0A346DZX9</accession>
<dbReference type="InterPro" id="IPR004516">
    <property type="entry name" value="HisRS/HisZ"/>
</dbReference>
<keyword evidence="5" id="KW-0963">Cytoplasm</keyword>
<feature type="binding site" evidence="6">
    <location>
        <begin position="265"/>
        <end position="266"/>
    </location>
    <ligand>
        <name>L-histidine</name>
        <dbReference type="ChEBI" id="CHEBI:57595"/>
    </ligand>
</feature>
<dbReference type="InterPro" id="IPR006195">
    <property type="entry name" value="aa-tRNA-synth_II"/>
</dbReference>
<dbReference type="SUPFAM" id="SSF52954">
    <property type="entry name" value="Class II aaRS ABD-related"/>
    <property type="match status" value="1"/>
</dbReference>
<name>A0A346DZX9_9ENTR</name>
<dbReference type="PANTHER" id="PTHR43707:SF1">
    <property type="entry name" value="HISTIDINE--TRNA LIGASE, MITOCHONDRIAL-RELATED"/>
    <property type="match status" value="1"/>
</dbReference>
<evidence type="ECO:0000256" key="5">
    <source>
        <dbReference type="HAMAP-Rule" id="MF_00127"/>
    </source>
</evidence>
<feature type="binding site" evidence="6">
    <location>
        <position position="115"/>
    </location>
    <ligand>
        <name>L-histidine</name>
        <dbReference type="ChEBI" id="CHEBI:57595"/>
    </ligand>
</feature>
<dbReference type="NCBIfam" id="TIGR00442">
    <property type="entry name" value="hisS"/>
    <property type="match status" value="1"/>
</dbReference>
<dbReference type="EMBL" id="CP028374">
    <property type="protein sequence ID" value="AXN02284.1"/>
    <property type="molecule type" value="Genomic_DNA"/>
</dbReference>